<dbReference type="Gene3D" id="2.50.20.20">
    <property type="match status" value="1"/>
</dbReference>
<dbReference type="CDD" id="cd16334">
    <property type="entry name" value="LppX-like"/>
    <property type="match status" value="1"/>
</dbReference>
<dbReference type="InterPro" id="IPR009830">
    <property type="entry name" value="LppX/LprAFG"/>
</dbReference>
<feature type="chain" id="PRO_5047349165" description="LppX_LprAFG lipoprotein" evidence="4">
    <location>
        <begin position="33"/>
        <end position="254"/>
    </location>
</feature>
<feature type="signal peptide" evidence="4">
    <location>
        <begin position="1"/>
        <end position="32"/>
    </location>
</feature>
<dbReference type="PROSITE" id="PS51257">
    <property type="entry name" value="PROKAR_LIPOPROTEIN"/>
    <property type="match status" value="1"/>
</dbReference>
<keyword evidence="3" id="KW-0472">Membrane</keyword>
<dbReference type="RefSeq" id="WP_214056210.1">
    <property type="nucleotide sequence ID" value="NZ_BAAAHS010000161.1"/>
</dbReference>
<gene>
    <name evidence="5" type="ORF">ENKNEFLB_03105</name>
</gene>
<evidence type="ECO:0000256" key="4">
    <source>
        <dbReference type="SAM" id="SignalP"/>
    </source>
</evidence>
<organism evidence="5 6">
    <name type="scientific">Nocardioides aquaticus</name>
    <dbReference type="NCBI Taxonomy" id="160826"/>
    <lineage>
        <taxon>Bacteria</taxon>
        <taxon>Bacillati</taxon>
        <taxon>Actinomycetota</taxon>
        <taxon>Actinomycetes</taxon>
        <taxon>Propionibacteriales</taxon>
        <taxon>Nocardioidaceae</taxon>
        <taxon>Nocardioides</taxon>
    </lineage>
</organism>
<reference evidence="5 6" key="1">
    <citation type="submission" date="2021-05" db="EMBL/GenBank/DDBJ databases">
        <title>Complete genome of Nocardioides aquaticus KCTC 9944T isolated from meromictic and hypersaline Ekho Lake, Antarctica.</title>
        <authorList>
            <person name="Hwang K."/>
            <person name="Kim K.M."/>
            <person name="Choe H."/>
        </authorList>
    </citation>
    <scope>NUCLEOTIDE SEQUENCE [LARGE SCALE GENOMIC DNA]</scope>
    <source>
        <strain evidence="5 6">KCTC 9944</strain>
    </source>
</reference>
<proteinExistence type="inferred from homology"/>
<name>A0ABX8ELJ9_9ACTN</name>
<comment type="subcellular location">
    <subcellularLocation>
        <location evidence="1">Cell envelope</location>
    </subcellularLocation>
</comment>
<evidence type="ECO:0000313" key="6">
    <source>
        <dbReference type="Proteomes" id="UP000679307"/>
    </source>
</evidence>
<accession>A0ABX8ELJ9</accession>
<evidence type="ECO:0008006" key="7">
    <source>
        <dbReference type="Google" id="ProtNLM"/>
    </source>
</evidence>
<evidence type="ECO:0000256" key="3">
    <source>
        <dbReference type="ARBA" id="ARBA00022475"/>
    </source>
</evidence>
<keyword evidence="3" id="KW-1003">Cell membrane</keyword>
<dbReference type="SUPFAM" id="SSF89392">
    <property type="entry name" value="Prokaryotic lipoproteins and lipoprotein localization factors"/>
    <property type="match status" value="1"/>
</dbReference>
<evidence type="ECO:0000256" key="2">
    <source>
        <dbReference type="ARBA" id="ARBA00009194"/>
    </source>
</evidence>
<evidence type="ECO:0000256" key="1">
    <source>
        <dbReference type="ARBA" id="ARBA00004196"/>
    </source>
</evidence>
<keyword evidence="6" id="KW-1185">Reference proteome</keyword>
<dbReference type="Pfam" id="PF07161">
    <property type="entry name" value="LppX_LprAFG"/>
    <property type="match status" value="1"/>
</dbReference>
<dbReference type="EMBL" id="CP075371">
    <property type="protein sequence ID" value="QVT80705.1"/>
    <property type="molecule type" value="Genomic_DNA"/>
</dbReference>
<sequence length="254" mass="25885">MLRRALRPRPRASSLPSAALAAALLVPVGLLAGCSGDQGAGSNSEADADDDGEATPEEVLALAKTTLDDTSGVQLSLTTDNLPDGTTGITSATGVATAAPAFEGEIAVSLAGNSVEVPVVAVGGEVFAELPLVPGFQTIDPGEYGAPDPAELIDPELGVSTLLTATEEPTEGETVRGGADNSEVLTEYSGTVTDDVMTNVIPSAEGDFDVVYTITEDGELRSAELTGVFYPSSAEMTYTVDLTDYGTEQDITAP</sequence>
<evidence type="ECO:0000313" key="5">
    <source>
        <dbReference type="EMBL" id="QVT80705.1"/>
    </source>
</evidence>
<dbReference type="InterPro" id="IPR029046">
    <property type="entry name" value="LolA/LolB/LppX"/>
</dbReference>
<dbReference type="Proteomes" id="UP000679307">
    <property type="component" value="Chromosome"/>
</dbReference>
<keyword evidence="4" id="KW-0732">Signal</keyword>
<comment type="similarity">
    <text evidence="2">Belongs to the LppX/LprAFG lipoprotein family.</text>
</comment>
<protein>
    <recommendedName>
        <fullName evidence="7">LppX_LprAFG lipoprotein</fullName>
    </recommendedName>
</protein>